<sequence length="74" mass="8838">MVPTPSFLSPSHPLSLLPLFFIQSLWFFFFSSLHFFYLTGCFQSFRPFRSASLNLPPPNQRDRKWFFTKEAWTV</sequence>
<name>A0A1M3TYU0_ASPLC</name>
<dbReference type="VEuPathDB" id="FungiDB:ASPFODRAFT_39152"/>
<keyword evidence="1" id="KW-1133">Transmembrane helix</keyword>
<gene>
    <name evidence="2" type="ORF">ASPFODRAFT_39152</name>
</gene>
<keyword evidence="1" id="KW-0812">Transmembrane</keyword>
<organism evidence="2 3">
    <name type="scientific">Aspergillus luchuensis (strain CBS 106.47)</name>
    <dbReference type="NCBI Taxonomy" id="1137211"/>
    <lineage>
        <taxon>Eukaryota</taxon>
        <taxon>Fungi</taxon>
        <taxon>Dikarya</taxon>
        <taxon>Ascomycota</taxon>
        <taxon>Pezizomycotina</taxon>
        <taxon>Eurotiomycetes</taxon>
        <taxon>Eurotiomycetidae</taxon>
        <taxon>Eurotiales</taxon>
        <taxon>Aspergillaceae</taxon>
        <taxon>Aspergillus</taxon>
        <taxon>Aspergillus subgen. Circumdati</taxon>
    </lineage>
</organism>
<keyword evidence="1" id="KW-0472">Membrane</keyword>
<reference evidence="3" key="1">
    <citation type="journal article" date="2017" name="Genome Biol.">
        <title>Comparative genomics reveals high biological diversity and specific adaptations in the industrially and medically important fungal genus Aspergillus.</title>
        <authorList>
            <person name="de Vries R.P."/>
            <person name="Riley R."/>
            <person name="Wiebenga A."/>
            <person name="Aguilar-Osorio G."/>
            <person name="Amillis S."/>
            <person name="Uchima C.A."/>
            <person name="Anderluh G."/>
            <person name="Asadollahi M."/>
            <person name="Askin M."/>
            <person name="Barry K."/>
            <person name="Battaglia E."/>
            <person name="Bayram O."/>
            <person name="Benocci T."/>
            <person name="Braus-Stromeyer S.A."/>
            <person name="Caldana C."/>
            <person name="Canovas D."/>
            <person name="Cerqueira G.C."/>
            <person name="Chen F."/>
            <person name="Chen W."/>
            <person name="Choi C."/>
            <person name="Clum A."/>
            <person name="Dos Santos R.A."/>
            <person name="Damasio A.R."/>
            <person name="Diallinas G."/>
            <person name="Emri T."/>
            <person name="Fekete E."/>
            <person name="Flipphi M."/>
            <person name="Freyberg S."/>
            <person name="Gallo A."/>
            <person name="Gournas C."/>
            <person name="Habgood R."/>
            <person name="Hainaut M."/>
            <person name="Harispe M.L."/>
            <person name="Henrissat B."/>
            <person name="Hilden K.S."/>
            <person name="Hope R."/>
            <person name="Hossain A."/>
            <person name="Karabika E."/>
            <person name="Karaffa L."/>
            <person name="Karanyi Z."/>
            <person name="Krasevec N."/>
            <person name="Kuo A."/>
            <person name="Kusch H."/>
            <person name="LaButti K."/>
            <person name="Lagendijk E.L."/>
            <person name="Lapidus A."/>
            <person name="Levasseur A."/>
            <person name="Lindquist E."/>
            <person name="Lipzen A."/>
            <person name="Logrieco A.F."/>
            <person name="MacCabe A."/>
            <person name="Maekelae M.R."/>
            <person name="Malavazi I."/>
            <person name="Melin P."/>
            <person name="Meyer V."/>
            <person name="Mielnichuk N."/>
            <person name="Miskei M."/>
            <person name="Molnar A.P."/>
            <person name="Mule G."/>
            <person name="Ngan C.Y."/>
            <person name="Orejas M."/>
            <person name="Orosz E."/>
            <person name="Ouedraogo J.P."/>
            <person name="Overkamp K.M."/>
            <person name="Park H.-S."/>
            <person name="Perrone G."/>
            <person name="Piumi F."/>
            <person name="Punt P.J."/>
            <person name="Ram A.F."/>
            <person name="Ramon A."/>
            <person name="Rauscher S."/>
            <person name="Record E."/>
            <person name="Riano-Pachon D.M."/>
            <person name="Robert V."/>
            <person name="Roehrig J."/>
            <person name="Ruller R."/>
            <person name="Salamov A."/>
            <person name="Salih N.S."/>
            <person name="Samson R.A."/>
            <person name="Sandor E."/>
            <person name="Sanguinetti M."/>
            <person name="Schuetze T."/>
            <person name="Sepcic K."/>
            <person name="Shelest E."/>
            <person name="Sherlock G."/>
            <person name="Sophianopoulou V."/>
            <person name="Squina F.M."/>
            <person name="Sun H."/>
            <person name="Susca A."/>
            <person name="Todd R.B."/>
            <person name="Tsang A."/>
            <person name="Unkles S.E."/>
            <person name="van de Wiele N."/>
            <person name="van Rossen-Uffink D."/>
            <person name="Oliveira J.V."/>
            <person name="Vesth T.C."/>
            <person name="Visser J."/>
            <person name="Yu J.-H."/>
            <person name="Zhou M."/>
            <person name="Andersen M.R."/>
            <person name="Archer D.B."/>
            <person name="Baker S.E."/>
            <person name="Benoit I."/>
            <person name="Brakhage A.A."/>
            <person name="Braus G.H."/>
            <person name="Fischer R."/>
            <person name="Frisvad J.C."/>
            <person name="Goldman G.H."/>
            <person name="Houbraken J."/>
            <person name="Oakley B."/>
            <person name="Pocsi I."/>
            <person name="Scazzocchio C."/>
            <person name="Seiboth B."/>
            <person name="vanKuyk P.A."/>
            <person name="Wortman J."/>
            <person name="Dyer P.S."/>
            <person name="Grigoriev I.V."/>
        </authorList>
    </citation>
    <scope>NUCLEOTIDE SEQUENCE [LARGE SCALE GENOMIC DNA]</scope>
    <source>
        <strain evidence="3">CBS 106.47</strain>
    </source>
</reference>
<accession>A0A1M3TYU0</accession>
<evidence type="ECO:0000256" key="1">
    <source>
        <dbReference type="SAM" id="Phobius"/>
    </source>
</evidence>
<dbReference type="AlphaFoldDB" id="A0A1M3TYU0"/>
<evidence type="ECO:0000313" key="3">
    <source>
        <dbReference type="Proteomes" id="UP000184063"/>
    </source>
</evidence>
<evidence type="ECO:0000313" key="2">
    <source>
        <dbReference type="EMBL" id="OJZ91957.1"/>
    </source>
</evidence>
<protein>
    <submittedName>
        <fullName evidence="2">Uncharacterized protein</fullName>
    </submittedName>
</protein>
<dbReference type="Proteomes" id="UP000184063">
    <property type="component" value="Unassembled WGS sequence"/>
</dbReference>
<dbReference type="EMBL" id="KV878236">
    <property type="protein sequence ID" value="OJZ91957.1"/>
    <property type="molecule type" value="Genomic_DNA"/>
</dbReference>
<proteinExistence type="predicted"/>
<feature type="transmembrane region" description="Helical" evidence="1">
    <location>
        <begin position="20"/>
        <end position="39"/>
    </location>
</feature>